<feature type="signal peptide" evidence="2">
    <location>
        <begin position="1"/>
        <end position="18"/>
    </location>
</feature>
<dbReference type="EMBL" id="CP002467">
    <property type="protein sequence ID" value="ADV81459.1"/>
    <property type="molecule type" value="Genomic_DNA"/>
</dbReference>
<feature type="region of interest" description="Disordered" evidence="1">
    <location>
        <begin position="109"/>
        <end position="145"/>
    </location>
</feature>
<evidence type="ECO:0000256" key="2">
    <source>
        <dbReference type="SAM" id="SignalP"/>
    </source>
</evidence>
<dbReference type="AlphaFoldDB" id="E8V4Q5"/>
<dbReference type="RefSeq" id="WP_013567192.1">
    <property type="nucleotide sequence ID" value="NC_014963.1"/>
</dbReference>
<keyword evidence="4" id="KW-1185">Reference proteome</keyword>
<organism evidence="3 4">
    <name type="scientific">Terriglobus saanensis (strain ATCC BAA-1853 / DSM 23119 / SP1PR4)</name>
    <dbReference type="NCBI Taxonomy" id="401053"/>
    <lineage>
        <taxon>Bacteria</taxon>
        <taxon>Pseudomonadati</taxon>
        <taxon>Acidobacteriota</taxon>
        <taxon>Terriglobia</taxon>
        <taxon>Terriglobales</taxon>
        <taxon>Acidobacteriaceae</taxon>
        <taxon>Terriglobus</taxon>
    </lineage>
</organism>
<name>E8V4Q5_TERSS</name>
<gene>
    <name evidence="3" type="ordered locus">AciPR4_0625</name>
</gene>
<feature type="region of interest" description="Disordered" evidence="1">
    <location>
        <begin position="295"/>
        <end position="316"/>
    </location>
</feature>
<evidence type="ECO:0000313" key="3">
    <source>
        <dbReference type="EMBL" id="ADV81459.1"/>
    </source>
</evidence>
<evidence type="ECO:0008006" key="5">
    <source>
        <dbReference type="Google" id="ProtNLM"/>
    </source>
</evidence>
<feature type="compositionally biased region" description="Basic and acidic residues" evidence="1">
    <location>
        <begin position="109"/>
        <end position="141"/>
    </location>
</feature>
<reference evidence="3 4" key="1">
    <citation type="journal article" date="2012" name="Stand. Genomic Sci.">
        <title>Complete genome sequence of Terriglobus saanensis type strain SP1PR4(T), an Acidobacteria from tundra soil.</title>
        <authorList>
            <person name="Rawat S.R."/>
            <person name="Mannisto M.K."/>
            <person name="Starovoytov V."/>
            <person name="Goodwin L."/>
            <person name="Nolan M."/>
            <person name="Hauser L."/>
            <person name="Land M."/>
            <person name="Davenport K.W."/>
            <person name="Woyke T."/>
            <person name="Haggblom M.M."/>
        </authorList>
    </citation>
    <scope>NUCLEOTIDE SEQUENCE</scope>
    <source>
        <strain evidence="4">ATCC BAA-1853 / DSM 23119 / SP1PR4</strain>
    </source>
</reference>
<dbReference type="KEGG" id="tsa:AciPR4_0625"/>
<evidence type="ECO:0000313" key="4">
    <source>
        <dbReference type="Proteomes" id="UP000006844"/>
    </source>
</evidence>
<dbReference type="HOGENOM" id="CLU_076362_0_0_0"/>
<protein>
    <recommendedName>
        <fullName evidence="5">Lipoprotein</fullName>
    </recommendedName>
</protein>
<accession>E8V4Q5</accession>
<evidence type="ECO:0000256" key="1">
    <source>
        <dbReference type="SAM" id="MobiDB-lite"/>
    </source>
</evidence>
<feature type="compositionally biased region" description="Pro residues" evidence="1">
    <location>
        <begin position="302"/>
        <end position="316"/>
    </location>
</feature>
<feature type="chain" id="PRO_5003232893" description="Lipoprotein" evidence="2">
    <location>
        <begin position="19"/>
        <end position="316"/>
    </location>
</feature>
<dbReference type="STRING" id="401053.AciPR4_0625"/>
<sequence>MMRSTAAALLALSCILCAQQPSSVPEEKKQVEATEAVDLSAPLPDISTLMHDVEKNQRASDELRKKYTYRAASVTEETDSNGRVKKTESSVREILFTQGALVERMIEKNGKPLTDKEKEKEDERVEKEITKEKEKRAKAASEGKATNARGDEMLSAARILELGTFSNPRRQIYRDRPTIVVDYAGDKKAKSRTSFEAVFKDLVGTVWVDEKTRNLVRAEGHFLDNFKVGGGLVANVRKDSSFSYETTFVNNEVWLPAKISGQGSVRVLLLVHYEGRGHATFYDYRKFQSSGKILPGVTEVPDPAPDAATPPPTPQP</sequence>
<dbReference type="Proteomes" id="UP000006844">
    <property type="component" value="Chromosome"/>
</dbReference>
<dbReference type="eggNOG" id="ENOG5032UQY">
    <property type="taxonomic scope" value="Bacteria"/>
</dbReference>
<dbReference type="OrthoDB" id="115424at2"/>
<proteinExistence type="predicted"/>
<keyword evidence="2" id="KW-0732">Signal</keyword>